<dbReference type="Gene3D" id="2.170.120.40">
    <property type="entry name" value="YbbR-like domain"/>
    <property type="match status" value="2"/>
</dbReference>
<dbReference type="EMBL" id="CP047591">
    <property type="protein sequence ID" value="QHI72018.1"/>
    <property type="molecule type" value="Genomic_DNA"/>
</dbReference>
<dbReference type="InterPro" id="IPR053154">
    <property type="entry name" value="c-di-AMP_regulator"/>
</dbReference>
<dbReference type="Gene3D" id="2.170.120.30">
    <property type="match status" value="2"/>
</dbReference>
<dbReference type="Pfam" id="PF07949">
    <property type="entry name" value="YbbR"/>
    <property type="match status" value="3"/>
</dbReference>
<proteinExistence type="predicted"/>
<accession>A0A6P1MJ42</accession>
<protein>
    <recommendedName>
        <fullName evidence="3">YbbR-like domain-containing protein</fullName>
    </recommendedName>
</protein>
<dbReference type="PANTHER" id="PTHR37804:SF1">
    <property type="entry name" value="CDAA REGULATORY PROTEIN CDAR"/>
    <property type="match status" value="1"/>
</dbReference>
<evidence type="ECO:0008006" key="3">
    <source>
        <dbReference type="Google" id="ProtNLM"/>
    </source>
</evidence>
<organism evidence="1 2">
    <name type="scientific">Aminipila terrae</name>
    <dbReference type="NCBI Taxonomy" id="2697030"/>
    <lineage>
        <taxon>Bacteria</taxon>
        <taxon>Bacillati</taxon>
        <taxon>Bacillota</taxon>
        <taxon>Clostridia</taxon>
        <taxon>Peptostreptococcales</taxon>
        <taxon>Anaerovoracaceae</taxon>
        <taxon>Aminipila</taxon>
    </lineage>
</organism>
<dbReference type="KEGG" id="amic:Ami3637_06050"/>
<name>A0A6P1MJ42_9FIRM</name>
<keyword evidence="2" id="KW-1185">Reference proteome</keyword>
<dbReference type="InterPro" id="IPR012505">
    <property type="entry name" value="YbbR"/>
</dbReference>
<dbReference type="AlphaFoldDB" id="A0A6P1MJ42"/>
<dbReference type="RefSeq" id="WP_162361788.1">
    <property type="nucleotide sequence ID" value="NZ_CP047591.1"/>
</dbReference>
<evidence type="ECO:0000313" key="2">
    <source>
        <dbReference type="Proteomes" id="UP000463883"/>
    </source>
</evidence>
<reference evidence="1 2" key="1">
    <citation type="submission" date="2020-01" db="EMBL/GenBank/DDBJ databases">
        <title>Genomic analysis of Aminipila sp. CBA3637.</title>
        <authorList>
            <person name="Kim Y.B."/>
            <person name="Roh S.W."/>
        </authorList>
    </citation>
    <scope>NUCLEOTIDE SEQUENCE [LARGE SCALE GENOMIC DNA]</scope>
    <source>
        <strain evidence="1 2">CBA3637</strain>
    </source>
</reference>
<gene>
    <name evidence="1" type="ORF">Ami3637_06050</name>
</gene>
<evidence type="ECO:0000313" key="1">
    <source>
        <dbReference type="EMBL" id="QHI72018.1"/>
    </source>
</evidence>
<dbReference type="Proteomes" id="UP000463883">
    <property type="component" value="Chromosome"/>
</dbReference>
<dbReference type="PANTHER" id="PTHR37804">
    <property type="entry name" value="CDAA REGULATORY PROTEIN CDAR"/>
    <property type="match status" value="1"/>
</dbReference>
<sequence>MLQNKNFTKFLSILLAIFLWVYVVAVENPPTKVKIPNVPIKLVNVDSLNQRGLAISSEEDYFMDIVIEGTRSDVLKISANDIIAKADVFGYGVGQNDIPVTVTVPDSISVADQKTHRLTVNIEEMVSVYKPVNVVFSGTIDPKLEATVSQITPKEVEVKGAKSKVASVKSVNATVDVSKLTTEAKSFTADLTAVDARGQTVKNIQLSSDTADFEAAVYQIKEVPLQVDVTGEVNKSYQVTNMYVPQKVKIKGLKENLDKVDKITASPVDISSVTATTDIPVSVKLPHGVMLAQDSKHVAVSIAIKGISVKEFEIPSSSITSNGLADKLSLVINTQSVNVKVSGKEADVEKLTAEDIKLSIDLTGLAAGIYTVPLKVVKGSGVSDISVTPGEIHITINEAV</sequence>